<name>A0ABU7E5E0_9TELE</name>
<gene>
    <name evidence="1" type="ORF">CHARACLAT_027287</name>
</gene>
<evidence type="ECO:0000313" key="2">
    <source>
        <dbReference type="Proteomes" id="UP001352852"/>
    </source>
</evidence>
<evidence type="ECO:0000313" key="1">
    <source>
        <dbReference type="EMBL" id="MED6281971.1"/>
    </source>
</evidence>
<reference evidence="1 2" key="1">
    <citation type="submission" date="2021-06" db="EMBL/GenBank/DDBJ databases">
        <authorList>
            <person name="Palmer J.M."/>
        </authorList>
    </citation>
    <scope>NUCLEOTIDE SEQUENCE [LARGE SCALE GENOMIC DNA]</scope>
    <source>
        <strain evidence="1 2">CL_MEX2019</strain>
        <tissue evidence="1">Muscle</tissue>
    </source>
</reference>
<dbReference type="EMBL" id="JAHUTJ010044404">
    <property type="protein sequence ID" value="MED6281971.1"/>
    <property type="molecule type" value="Genomic_DNA"/>
</dbReference>
<organism evidence="1 2">
    <name type="scientific">Characodon lateralis</name>
    <dbReference type="NCBI Taxonomy" id="208331"/>
    <lineage>
        <taxon>Eukaryota</taxon>
        <taxon>Metazoa</taxon>
        <taxon>Chordata</taxon>
        <taxon>Craniata</taxon>
        <taxon>Vertebrata</taxon>
        <taxon>Euteleostomi</taxon>
        <taxon>Actinopterygii</taxon>
        <taxon>Neopterygii</taxon>
        <taxon>Teleostei</taxon>
        <taxon>Neoteleostei</taxon>
        <taxon>Acanthomorphata</taxon>
        <taxon>Ovalentaria</taxon>
        <taxon>Atherinomorphae</taxon>
        <taxon>Cyprinodontiformes</taxon>
        <taxon>Goodeidae</taxon>
        <taxon>Characodon</taxon>
    </lineage>
</organism>
<sequence>MANGQQCSTRSTHFTSLSNRRIFHLLLAGFNSTWNESRCFIYGKPNNGVDVPREPVWRVPPPSSVCITVAFSGTSVFHEVLPLLRENEIGHSLPFPARLHIQGKQCTVGVYHPSINAFPSGSLGFVPATFQLVEDLLLKP</sequence>
<proteinExistence type="predicted"/>
<keyword evidence="2" id="KW-1185">Reference proteome</keyword>
<comment type="caution">
    <text evidence="1">The sequence shown here is derived from an EMBL/GenBank/DDBJ whole genome shotgun (WGS) entry which is preliminary data.</text>
</comment>
<accession>A0ABU7E5E0</accession>
<dbReference type="Proteomes" id="UP001352852">
    <property type="component" value="Unassembled WGS sequence"/>
</dbReference>
<protein>
    <submittedName>
        <fullName evidence="1">Uncharacterized protein</fullName>
    </submittedName>
</protein>